<proteinExistence type="predicted"/>
<comment type="caution">
    <text evidence="1">The sequence shown here is derived from an EMBL/GenBank/DDBJ whole genome shotgun (WGS) entry which is preliminary data.</text>
</comment>
<name>A0AAV8ZGN3_9CUCU</name>
<sequence length="69" mass="7922">MFCPLVTASGGSIYSRNPEKQRNKLPYQIHGIISSDSDSDTDTKEEFDELYYSLKPPPIELRNDKRQNS</sequence>
<dbReference type="EMBL" id="JAPWTK010000002">
    <property type="protein sequence ID" value="KAJ8962526.1"/>
    <property type="molecule type" value="Genomic_DNA"/>
</dbReference>
<reference evidence="1" key="1">
    <citation type="journal article" date="2023" name="Insect Mol. Biol.">
        <title>Genome sequencing provides insights into the evolution of gene families encoding plant cell wall-degrading enzymes in longhorned beetles.</title>
        <authorList>
            <person name="Shin N.R."/>
            <person name="Okamura Y."/>
            <person name="Kirsch R."/>
            <person name="Pauchet Y."/>
        </authorList>
    </citation>
    <scope>NUCLEOTIDE SEQUENCE</scope>
    <source>
        <strain evidence="1">AMC_N1</strain>
    </source>
</reference>
<accession>A0AAV8ZGN3</accession>
<evidence type="ECO:0000313" key="2">
    <source>
        <dbReference type="Proteomes" id="UP001162162"/>
    </source>
</evidence>
<keyword evidence="2" id="KW-1185">Reference proteome</keyword>
<dbReference type="Proteomes" id="UP001162162">
    <property type="component" value="Unassembled WGS sequence"/>
</dbReference>
<evidence type="ECO:0000313" key="1">
    <source>
        <dbReference type="EMBL" id="KAJ8962526.1"/>
    </source>
</evidence>
<dbReference type="AlphaFoldDB" id="A0AAV8ZGN3"/>
<protein>
    <submittedName>
        <fullName evidence="1">Uncharacterized protein</fullName>
    </submittedName>
</protein>
<gene>
    <name evidence="1" type="ORF">NQ318_000917</name>
</gene>
<organism evidence="1 2">
    <name type="scientific">Aromia moschata</name>
    <dbReference type="NCBI Taxonomy" id="1265417"/>
    <lineage>
        <taxon>Eukaryota</taxon>
        <taxon>Metazoa</taxon>
        <taxon>Ecdysozoa</taxon>
        <taxon>Arthropoda</taxon>
        <taxon>Hexapoda</taxon>
        <taxon>Insecta</taxon>
        <taxon>Pterygota</taxon>
        <taxon>Neoptera</taxon>
        <taxon>Endopterygota</taxon>
        <taxon>Coleoptera</taxon>
        <taxon>Polyphaga</taxon>
        <taxon>Cucujiformia</taxon>
        <taxon>Chrysomeloidea</taxon>
        <taxon>Cerambycidae</taxon>
        <taxon>Cerambycinae</taxon>
        <taxon>Callichromatini</taxon>
        <taxon>Aromia</taxon>
    </lineage>
</organism>